<dbReference type="PANTHER" id="PTHR10947:SF0">
    <property type="entry name" value="PHENYLALANINE--TRNA LIGASE BETA SUBUNIT"/>
    <property type="match status" value="1"/>
</dbReference>
<feature type="binding site" evidence="15">
    <location>
        <position position="459"/>
    </location>
    <ligand>
        <name>Mg(2+)</name>
        <dbReference type="ChEBI" id="CHEBI:18420"/>
        <note>shared with alpha subunit</note>
    </ligand>
</feature>
<evidence type="ECO:0000256" key="7">
    <source>
        <dbReference type="ARBA" id="ARBA00022723"/>
    </source>
</evidence>
<evidence type="ECO:0000256" key="1">
    <source>
        <dbReference type="ARBA" id="ARBA00004496"/>
    </source>
</evidence>
<evidence type="ECO:0000256" key="5">
    <source>
        <dbReference type="ARBA" id="ARBA00022555"/>
    </source>
</evidence>
<dbReference type="InterPro" id="IPR002547">
    <property type="entry name" value="tRNA-bd_dom"/>
</dbReference>
<dbReference type="SUPFAM" id="SSF55681">
    <property type="entry name" value="Class II aaRS and biotin synthetases"/>
    <property type="match status" value="1"/>
</dbReference>
<keyword evidence="7 15" id="KW-0479">Metal-binding</keyword>
<evidence type="ECO:0000259" key="19">
    <source>
        <dbReference type="PROSITE" id="PS51483"/>
    </source>
</evidence>
<dbReference type="Gene3D" id="3.30.56.10">
    <property type="match status" value="2"/>
</dbReference>
<feature type="domain" description="TRNA-binding" evidence="17">
    <location>
        <begin position="39"/>
        <end position="147"/>
    </location>
</feature>
<dbReference type="InterPro" id="IPR041616">
    <property type="entry name" value="PheRS_beta_core"/>
</dbReference>
<dbReference type="InterPro" id="IPR004532">
    <property type="entry name" value="Phe-tRNA-ligase_IIc_bsu_bact"/>
</dbReference>
<comment type="catalytic activity">
    <reaction evidence="14 15">
        <text>tRNA(Phe) + L-phenylalanine + ATP = L-phenylalanyl-tRNA(Phe) + AMP + diphosphate + H(+)</text>
        <dbReference type="Rhea" id="RHEA:19413"/>
        <dbReference type="Rhea" id="RHEA-COMP:9668"/>
        <dbReference type="Rhea" id="RHEA-COMP:9699"/>
        <dbReference type="ChEBI" id="CHEBI:15378"/>
        <dbReference type="ChEBI" id="CHEBI:30616"/>
        <dbReference type="ChEBI" id="CHEBI:33019"/>
        <dbReference type="ChEBI" id="CHEBI:58095"/>
        <dbReference type="ChEBI" id="CHEBI:78442"/>
        <dbReference type="ChEBI" id="CHEBI:78531"/>
        <dbReference type="ChEBI" id="CHEBI:456215"/>
        <dbReference type="EC" id="6.1.1.20"/>
    </reaction>
</comment>
<comment type="subcellular location">
    <subcellularLocation>
        <location evidence="1 15">Cytoplasm</location>
    </subcellularLocation>
</comment>
<feature type="binding site" evidence="15">
    <location>
        <position position="463"/>
    </location>
    <ligand>
        <name>Mg(2+)</name>
        <dbReference type="ChEBI" id="CHEBI:18420"/>
        <note>shared with alpha subunit</note>
    </ligand>
</feature>
<dbReference type="SUPFAM" id="SSF56037">
    <property type="entry name" value="PheT/TilS domain"/>
    <property type="match status" value="1"/>
</dbReference>
<evidence type="ECO:0000256" key="14">
    <source>
        <dbReference type="ARBA" id="ARBA00049255"/>
    </source>
</evidence>
<dbReference type="InterPro" id="IPR033714">
    <property type="entry name" value="tRNA_bind_bactPheRS"/>
</dbReference>
<evidence type="ECO:0000256" key="13">
    <source>
        <dbReference type="ARBA" id="ARBA00023146"/>
    </source>
</evidence>
<sequence length="792" mass="87459">MIFNKQWIDEWVENDLSAEQLADKITMAGLEVDSISDVADNFSHVVIGKVLECVEHPDSDHMHVTKIDAGTGENLQIVCGAPNCREGLTVCVALIGAHVNGIDIKKAKLRGVESYGMLCSYKELGMSDESNGIIELPDDAPIGMDIREYFELNDKIIDVDLTSNRPDCLGIVGIAREVSVLLGREFKANKVFSVENKIDDVFPVEVVDKKACPRYLCRIIKGVNQKAKSPLWMVERLRRCGIRAVSPIVDVTNYVMLEYSQPLHSFDLNKLNDKIVVRQAAQGEKLTVLSGEEISLKPNTLVIADSKGAVGLAGIFGGLNSGIDDNTTDVLLESAFFHPDAIKGRARQYGLDTDASHRFERGVDHDNQRRAIERATELLIEIAGGSAGPVTEAVSEDDLPKHERINVRLAKIAKVLGKEIDDDTVYTILHNLELDPQKIDGGYSVVSPSFRFDIEIEEDIIEEVARIYGYDNIPNVTPVSELYMVHEKEEVVADRDIRQALTDSGYNEAITYSFTDPKVLKEFSSIKPLMLTTPISPELSAMRTSLLAGLSIVAKYNLNRQQKKVRLFEQGLIYIIDQNAENGVRQEPMVAGISAGDIEEEGWHAKSRAVDFFDIKGDVEALLGVTANSDVFTFVRSNEPMLHPGQSADILKNGQKVGYVGMLHPTTAKALGFKQKVGVFEIARSAVSVRNIPSYNPISKFPSVRRDFAFVVDKNVNAYDLTALAYELGGKIVSDAFVFDVFEDESLGDKRSVAIAIIAQDVDRTLEESEIEALATKFVEAAKEKFNATLRS</sequence>
<accession>A0ABS7DEK1</accession>
<dbReference type="PROSITE" id="PS51447">
    <property type="entry name" value="FDX_ACB"/>
    <property type="match status" value="1"/>
</dbReference>
<dbReference type="InterPro" id="IPR005121">
    <property type="entry name" value="Fdx_antiC-bd"/>
</dbReference>
<evidence type="ECO:0000256" key="4">
    <source>
        <dbReference type="ARBA" id="ARBA00022490"/>
    </source>
</evidence>
<dbReference type="Gene3D" id="3.30.930.10">
    <property type="entry name" value="Bira Bifunctional Protein, Domain 2"/>
    <property type="match status" value="1"/>
</dbReference>
<dbReference type="CDD" id="cd02796">
    <property type="entry name" value="tRNA_bind_bactPheRS"/>
    <property type="match status" value="1"/>
</dbReference>
<keyword evidence="13 15" id="KW-0030">Aminoacyl-tRNA synthetase</keyword>
<keyword evidence="11 16" id="KW-0694">RNA-binding</keyword>
<dbReference type="Pfam" id="PF03483">
    <property type="entry name" value="B3_4"/>
    <property type="match status" value="1"/>
</dbReference>
<evidence type="ECO:0000256" key="12">
    <source>
        <dbReference type="ARBA" id="ARBA00022917"/>
    </source>
</evidence>
<comment type="cofactor">
    <cofactor evidence="15">
        <name>Mg(2+)</name>
        <dbReference type="ChEBI" id="CHEBI:18420"/>
    </cofactor>
    <text evidence="15">Binds 2 magnesium ions per tetramer.</text>
</comment>
<evidence type="ECO:0000256" key="10">
    <source>
        <dbReference type="ARBA" id="ARBA00022842"/>
    </source>
</evidence>
<keyword evidence="5 16" id="KW-0820">tRNA-binding</keyword>
<dbReference type="Gene3D" id="3.50.40.10">
    <property type="entry name" value="Phenylalanyl-trna Synthetase, Chain B, domain 3"/>
    <property type="match status" value="1"/>
</dbReference>
<dbReference type="InterPro" id="IPR005146">
    <property type="entry name" value="B3/B4_tRNA-bd"/>
</dbReference>
<keyword evidence="9 15" id="KW-0067">ATP-binding</keyword>
<dbReference type="SMART" id="SM00873">
    <property type="entry name" value="B3_4"/>
    <property type="match status" value="1"/>
</dbReference>
<dbReference type="InterPro" id="IPR012340">
    <property type="entry name" value="NA-bd_OB-fold"/>
</dbReference>
<comment type="subunit">
    <text evidence="3 15">Tetramer of two alpha and two beta subunits.</text>
</comment>
<organism evidence="20 21">
    <name type="scientific">Succinivibrio faecicola</name>
    <dbReference type="NCBI Taxonomy" id="2820300"/>
    <lineage>
        <taxon>Bacteria</taxon>
        <taxon>Pseudomonadati</taxon>
        <taxon>Pseudomonadota</taxon>
        <taxon>Gammaproteobacteria</taxon>
        <taxon>Aeromonadales</taxon>
        <taxon>Succinivibrionaceae</taxon>
        <taxon>Succinivibrio</taxon>
    </lineage>
</organism>
<dbReference type="EMBL" id="JAGFNY010000004">
    <property type="protein sequence ID" value="MBW7569725.1"/>
    <property type="molecule type" value="Genomic_DNA"/>
</dbReference>
<evidence type="ECO:0000259" key="18">
    <source>
        <dbReference type="PROSITE" id="PS51447"/>
    </source>
</evidence>
<evidence type="ECO:0000313" key="20">
    <source>
        <dbReference type="EMBL" id="MBW7569725.1"/>
    </source>
</evidence>
<evidence type="ECO:0000256" key="11">
    <source>
        <dbReference type="ARBA" id="ARBA00022884"/>
    </source>
</evidence>
<keyword evidence="21" id="KW-1185">Reference proteome</keyword>
<dbReference type="Gene3D" id="2.40.50.140">
    <property type="entry name" value="Nucleic acid-binding proteins"/>
    <property type="match status" value="1"/>
</dbReference>
<evidence type="ECO:0000313" key="21">
    <source>
        <dbReference type="Proteomes" id="UP000731465"/>
    </source>
</evidence>
<feature type="binding site" evidence="15">
    <location>
        <position position="453"/>
    </location>
    <ligand>
        <name>Mg(2+)</name>
        <dbReference type="ChEBI" id="CHEBI:18420"/>
        <note>shared with alpha subunit</note>
    </ligand>
</feature>
<dbReference type="Pfam" id="PF03484">
    <property type="entry name" value="B5"/>
    <property type="match status" value="1"/>
</dbReference>
<dbReference type="NCBIfam" id="TIGR00472">
    <property type="entry name" value="pheT_bact"/>
    <property type="match status" value="1"/>
</dbReference>
<dbReference type="EC" id="6.1.1.20" evidence="15"/>
<dbReference type="InterPro" id="IPR005147">
    <property type="entry name" value="tRNA_synthase_B5-dom"/>
</dbReference>
<evidence type="ECO:0000256" key="2">
    <source>
        <dbReference type="ARBA" id="ARBA00008653"/>
    </source>
</evidence>
<dbReference type="InterPro" id="IPR045060">
    <property type="entry name" value="Phe-tRNA-ligase_IIc_bsu"/>
</dbReference>
<keyword evidence="10 15" id="KW-0460">Magnesium</keyword>
<evidence type="ECO:0000256" key="8">
    <source>
        <dbReference type="ARBA" id="ARBA00022741"/>
    </source>
</evidence>
<keyword evidence="8 15" id="KW-0547">Nucleotide-binding</keyword>
<keyword evidence="12 15" id="KW-0648">Protein biosynthesis</keyword>
<dbReference type="InterPro" id="IPR009061">
    <property type="entry name" value="DNA-bd_dom_put_sf"/>
</dbReference>
<gene>
    <name evidence="15 20" type="primary">pheT</name>
    <name evidence="20" type="ORF">J5V48_02330</name>
</gene>
<dbReference type="SUPFAM" id="SSF46955">
    <property type="entry name" value="Putative DNA-binding domain"/>
    <property type="match status" value="1"/>
</dbReference>
<evidence type="ECO:0000259" key="17">
    <source>
        <dbReference type="PROSITE" id="PS50886"/>
    </source>
</evidence>
<keyword evidence="4 15" id="KW-0963">Cytoplasm</keyword>
<protein>
    <recommendedName>
        <fullName evidence="15">Phenylalanine--tRNA ligase beta subunit</fullName>
        <ecNumber evidence="15">6.1.1.20</ecNumber>
    </recommendedName>
    <alternativeName>
        <fullName evidence="15">Phenylalanyl-tRNA synthetase beta subunit</fullName>
        <shortName evidence="15">PheRS</shortName>
    </alternativeName>
</protein>
<dbReference type="PROSITE" id="PS50886">
    <property type="entry name" value="TRBD"/>
    <property type="match status" value="1"/>
</dbReference>
<comment type="similarity">
    <text evidence="2 15">Belongs to the phenylalanyl-tRNA synthetase beta subunit family. Type 1 subfamily.</text>
</comment>
<feature type="domain" description="FDX-ACB" evidence="18">
    <location>
        <begin position="699"/>
        <end position="791"/>
    </location>
</feature>
<dbReference type="SUPFAM" id="SSF54991">
    <property type="entry name" value="Anticodon-binding domain of PheRS"/>
    <property type="match status" value="1"/>
</dbReference>
<dbReference type="SMART" id="SM00896">
    <property type="entry name" value="FDX-ACB"/>
    <property type="match status" value="1"/>
</dbReference>
<evidence type="ECO:0000256" key="6">
    <source>
        <dbReference type="ARBA" id="ARBA00022598"/>
    </source>
</evidence>
<dbReference type="HAMAP" id="MF_00283">
    <property type="entry name" value="Phe_tRNA_synth_beta1"/>
    <property type="match status" value="1"/>
</dbReference>
<dbReference type="Pfam" id="PF03147">
    <property type="entry name" value="FDX-ACB"/>
    <property type="match status" value="1"/>
</dbReference>
<dbReference type="PROSITE" id="PS51483">
    <property type="entry name" value="B5"/>
    <property type="match status" value="1"/>
</dbReference>
<evidence type="ECO:0000256" key="16">
    <source>
        <dbReference type="PROSITE-ProRule" id="PRU00209"/>
    </source>
</evidence>
<dbReference type="InterPro" id="IPR036690">
    <property type="entry name" value="Fdx_antiC-bd_sf"/>
</dbReference>
<dbReference type="SUPFAM" id="SSF50249">
    <property type="entry name" value="Nucleic acid-binding proteins"/>
    <property type="match status" value="1"/>
</dbReference>
<name>A0ABS7DEK1_9GAMM</name>
<dbReference type="Pfam" id="PF17759">
    <property type="entry name" value="tRNA_synthFbeta"/>
    <property type="match status" value="1"/>
</dbReference>
<dbReference type="InterPro" id="IPR020825">
    <property type="entry name" value="Phe-tRNA_synthase-like_B3/B4"/>
</dbReference>
<dbReference type="PANTHER" id="PTHR10947">
    <property type="entry name" value="PHENYLALANYL-TRNA SYNTHETASE BETA CHAIN AND LEUCINE-RICH REPEAT-CONTAINING PROTEIN 47"/>
    <property type="match status" value="1"/>
</dbReference>
<dbReference type="Pfam" id="PF01588">
    <property type="entry name" value="tRNA_bind"/>
    <property type="match status" value="1"/>
</dbReference>
<dbReference type="NCBIfam" id="NF045760">
    <property type="entry name" value="YtpR"/>
    <property type="match status" value="1"/>
</dbReference>
<dbReference type="SMART" id="SM00874">
    <property type="entry name" value="B5"/>
    <property type="match status" value="1"/>
</dbReference>
<comment type="caution">
    <text evidence="20">The sequence shown here is derived from an EMBL/GenBank/DDBJ whole genome shotgun (WGS) entry which is preliminary data.</text>
</comment>
<dbReference type="CDD" id="cd00769">
    <property type="entry name" value="PheRS_beta_core"/>
    <property type="match status" value="1"/>
</dbReference>
<evidence type="ECO:0000256" key="9">
    <source>
        <dbReference type="ARBA" id="ARBA00022840"/>
    </source>
</evidence>
<reference evidence="20 21" key="1">
    <citation type="submission" date="2021-03" db="EMBL/GenBank/DDBJ databases">
        <title>Succinivibrio sp. nov. isolated from feces of cow.</title>
        <authorList>
            <person name="Choi J.-Y."/>
        </authorList>
    </citation>
    <scope>NUCLEOTIDE SEQUENCE [LARGE SCALE GENOMIC DNA]</scope>
    <source>
        <strain evidence="20 21">AGMB01872</strain>
    </source>
</reference>
<dbReference type="InterPro" id="IPR045864">
    <property type="entry name" value="aa-tRNA-synth_II/BPL/LPL"/>
</dbReference>
<proteinExistence type="inferred from homology"/>
<feature type="binding site" evidence="15">
    <location>
        <position position="462"/>
    </location>
    <ligand>
        <name>Mg(2+)</name>
        <dbReference type="ChEBI" id="CHEBI:18420"/>
        <note>shared with alpha subunit</note>
    </ligand>
</feature>
<dbReference type="GO" id="GO:0004826">
    <property type="term" value="F:phenylalanine-tRNA ligase activity"/>
    <property type="evidence" value="ECO:0007669"/>
    <property type="project" value="UniProtKB-EC"/>
</dbReference>
<evidence type="ECO:0000256" key="15">
    <source>
        <dbReference type="HAMAP-Rule" id="MF_00283"/>
    </source>
</evidence>
<evidence type="ECO:0000256" key="3">
    <source>
        <dbReference type="ARBA" id="ARBA00011209"/>
    </source>
</evidence>
<dbReference type="Proteomes" id="UP000731465">
    <property type="component" value="Unassembled WGS sequence"/>
</dbReference>
<dbReference type="Gene3D" id="3.30.70.380">
    <property type="entry name" value="Ferrodoxin-fold anticodon-binding domain"/>
    <property type="match status" value="1"/>
</dbReference>
<feature type="domain" description="B5" evidence="19">
    <location>
        <begin position="400"/>
        <end position="475"/>
    </location>
</feature>
<keyword evidence="6 15" id="KW-0436">Ligase</keyword>
<dbReference type="RefSeq" id="WP_219936690.1">
    <property type="nucleotide sequence ID" value="NZ_JAGFNY010000004.1"/>
</dbReference>